<organism evidence="1 2">
    <name type="scientific">Roseburia faecis</name>
    <dbReference type="NCBI Taxonomy" id="301302"/>
    <lineage>
        <taxon>Bacteria</taxon>
        <taxon>Bacillati</taxon>
        <taxon>Bacillota</taxon>
        <taxon>Clostridia</taxon>
        <taxon>Lachnospirales</taxon>
        <taxon>Lachnospiraceae</taxon>
        <taxon>Roseburia</taxon>
    </lineage>
</organism>
<proteinExistence type="predicted"/>
<name>A0A173RXY8_9FIRM</name>
<evidence type="ECO:0000313" key="2">
    <source>
        <dbReference type="Proteomes" id="UP000095495"/>
    </source>
</evidence>
<dbReference type="AlphaFoldDB" id="A0A173RXY8"/>
<dbReference type="PANTHER" id="PTHR34472:SF1">
    <property type="entry name" value="SULFUR CARRIER PROTEIN THIS"/>
    <property type="match status" value="1"/>
</dbReference>
<dbReference type="CDD" id="cd00565">
    <property type="entry name" value="Ubl_ThiS"/>
    <property type="match status" value="1"/>
</dbReference>
<dbReference type="PANTHER" id="PTHR34472">
    <property type="entry name" value="SULFUR CARRIER PROTEIN THIS"/>
    <property type="match status" value="1"/>
</dbReference>
<dbReference type="InterPro" id="IPR016155">
    <property type="entry name" value="Mopterin_synth/thiamin_S_b"/>
</dbReference>
<dbReference type="EMBL" id="CYXV01000003">
    <property type="protein sequence ID" value="CUM83004.1"/>
    <property type="molecule type" value="Genomic_DNA"/>
</dbReference>
<gene>
    <name evidence="1" type="primary">thiS</name>
    <name evidence="1" type="ORF">ERS852420_00951</name>
</gene>
<dbReference type="InterPro" id="IPR003749">
    <property type="entry name" value="ThiS/MoaD-like"/>
</dbReference>
<reference evidence="1 2" key="1">
    <citation type="submission" date="2015-09" db="EMBL/GenBank/DDBJ databases">
        <authorList>
            <consortium name="Pathogen Informatics"/>
        </authorList>
    </citation>
    <scope>NUCLEOTIDE SEQUENCE [LARGE SCALE GENOMIC DNA]</scope>
    <source>
        <strain evidence="1 2">2789STDY5608863</strain>
    </source>
</reference>
<dbReference type="Pfam" id="PF02597">
    <property type="entry name" value="ThiS"/>
    <property type="match status" value="1"/>
</dbReference>
<evidence type="ECO:0000313" key="1">
    <source>
        <dbReference type="EMBL" id="CUM83004.1"/>
    </source>
</evidence>
<dbReference type="NCBIfam" id="TIGR01683">
    <property type="entry name" value="thiS"/>
    <property type="match status" value="1"/>
</dbReference>
<accession>A0A173RXY8</accession>
<dbReference type="RefSeq" id="WP_055261674.1">
    <property type="nucleotide sequence ID" value="NZ_CYXV01000003.1"/>
</dbReference>
<dbReference type="InterPro" id="IPR012675">
    <property type="entry name" value="Beta-grasp_dom_sf"/>
</dbReference>
<dbReference type="Gene3D" id="3.10.20.30">
    <property type="match status" value="1"/>
</dbReference>
<sequence length="74" mass="8375">MVHINGKDIDAAGQSLAAYLKANDYEMGTFVVECNEEIIHKEDYENYMLKDGDIIEIVQFMGGGMYYLSKKGNM</sequence>
<dbReference type="InterPro" id="IPR010035">
    <property type="entry name" value="Thi_S"/>
</dbReference>
<dbReference type="SUPFAM" id="SSF54285">
    <property type="entry name" value="MoaD/ThiS"/>
    <property type="match status" value="1"/>
</dbReference>
<dbReference type="Proteomes" id="UP000095495">
    <property type="component" value="Unassembled WGS sequence"/>
</dbReference>
<protein>
    <submittedName>
        <fullName evidence="1">Thiamine biosynthesis protein ThiS</fullName>
    </submittedName>
</protein>